<evidence type="ECO:0000313" key="3">
    <source>
        <dbReference type="Proteomes" id="UP000266196"/>
    </source>
</evidence>
<dbReference type="CDD" id="cd06093">
    <property type="entry name" value="PX_domain"/>
    <property type="match status" value="1"/>
</dbReference>
<dbReference type="InterPro" id="IPR001683">
    <property type="entry name" value="PX_dom"/>
</dbReference>
<feature type="domain" description="PX" evidence="1">
    <location>
        <begin position="7"/>
        <end position="117"/>
    </location>
</feature>
<evidence type="ECO:0000313" key="2">
    <source>
        <dbReference type="EMBL" id="RHY79114.1"/>
    </source>
</evidence>
<evidence type="ECO:0000259" key="1">
    <source>
        <dbReference type="PROSITE" id="PS50195"/>
    </source>
</evidence>
<organism evidence="2 3">
    <name type="scientific">Aphanomyces astaci</name>
    <name type="common">Crayfish plague agent</name>
    <dbReference type="NCBI Taxonomy" id="112090"/>
    <lineage>
        <taxon>Eukaryota</taxon>
        <taxon>Sar</taxon>
        <taxon>Stramenopiles</taxon>
        <taxon>Oomycota</taxon>
        <taxon>Saprolegniomycetes</taxon>
        <taxon>Saprolegniales</taxon>
        <taxon>Verrucalvaceae</taxon>
        <taxon>Aphanomyces</taxon>
    </lineage>
</organism>
<gene>
    <name evidence="2" type="ORF">DYB31_016062</name>
</gene>
<dbReference type="Gene3D" id="3.30.1520.10">
    <property type="entry name" value="Phox-like domain"/>
    <property type="match status" value="1"/>
</dbReference>
<proteinExistence type="predicted"/>
<dbReference type="InterPro" id="IPR036871">
    <property type="entry name" value="PX_dom_sf"/>
</dbReference>
<name>A0A397EAL1_APHAT</name>
<feature type="non-terminal residue" evidence="2">
    <location>
        <position position="117"/>
    </location>
</feature>
<reference evidence="2 3" key="1">
    <citation type="submission" date="2018-08" db="EMBL/GenBank/DDBJ databases">
        <title>Aphanomyces genome sequencing and annotation.</title>
        <authorList>
            <person name="Minardi D."/>
            <person name="Oidtmann B."/>
            <person name="Van Der Giezen M."/>
            <person name="Studholme D.J."/>
        </authorList>
    </citation>
    <scope>NUCLEOTIDE SEQUENCE [LARGE SCALE GENOMIC DNA]</scope>
    <source>
        <strain evidence="2 3">197901</strain>
    </source>
</reference>
<dbReference type="Proteomes" id="UP000266196">
    <property type="component" value="Unassembled WGS sequence"/>
</dbReference>
<accession>A0A397EAL1</accession>
<dbReference type="PROSITE" id="PS50195">
    <property type="entry name" value="PX"/>
    <property type="match status" value="1"/>
</dbReference>
<sequence>MWTSSTSQIGIVDVHMTLLPSGWSYHVAYDILVSFPDLHKEWTVRRSHHDFVELHRHLVSAYVPMFVLARESRVEFQVSVEARYAQSAKRMRERLNAYLHRLLELPDISASAAFRGF</sequence>
<dbReference type="GO" id="GO:0035091">
    <property type="term" value="F:phosphatidylinositol binding"/>
    <property type="evidence" value="ECO:0007669"/>
    <property type="project" value="InterPro"/>
</dbReference>
<dbReference type="AlphaFoldDB" id="A0A397EAL1"/>
<comment type="caution">
    <text evidence="2">The sequence shown here is derived from an EMBL/GenBank/DDBJ whole genome shotgun (WGS) entry which is preliminary data.</text>
</comment>
<protein>
    <recommendedName>
        <fullName evidence="1">PX domain-containing protein</fullName>
    </recommendedName>
</protein>
<dbReference type="SUPFAM" id="SSF64268">
    <property type="entry name" value="PX domain"/>
    <property type="match status" value="1"/>
</dbReference>
<dbReference type="EMBL" id="QUTE01024112">
    <property type="protein sequence ID" value="RHY79114.1"/>
    <property type="molecule type" value="Genomic_DNA"/>
</dbReference>
<dbReference type="Pfam" id="PF00787">
    <property type="entry name" value="PX"/>
    <property type="match status" value="1"/>
</dbReference>